<dbReference type="SMART" id="SM00382">
    <property type="entry name" value="AAA"/>
    <property type="match status" value="1"/>
</dbReference>
<evidence type="ECO:0000313" key="13">
    <source>
        <dbReference type="EMBL" id="QJA74303.1"/>
    </source>
</evidence>
<dbReference type="InterPro" id="IPR007694">
    <property type="entry name" value="DNA_helicase_DnaB-like_C"/>
</dbReference>
<dbReference type="InterPro" id="IPR027417">
    <property type="entry name" value="P-loop_NTPase"/>
</dbReference>
<evidence type="ECO:0000256" key="7">
    <source>
        <dbReference type="ARBA" id="ARBA00022840"/>
    </source>
</evidence>
<dbReference type="InterPro" id="IPR016136">
    <property type="entry name" value="DNA_helicase_N/primase_C"/>
</dbReference>
<dbReference type="InterPro" id="IPR036185">
    <property type="entry name" value="DNA_heli_DnaB-like_N_sf"/>
</dbReference>
<gene>
    <name evidence="13" type="ORF">MM415A02063_0014</name>
    <name evidence="14" type="ORF">TM448B02051_0016</name>
</gene>
<dbReference type="PANTHER" id="PTHR30153">
    <property type="entry name" value="REPLICATIVE DNA HELICASE DNAB"/>
    <property type="match status" value="1"/>
</dbReference>
<evidence type="ECO:0000256" key="3">
    <source>
        <dbReference type="ARBA" id="ARBA00022705"/>
    </source>
</evidence>
<dbReference type="PROSITE" id="PS51199">
    <property type="entry name" value="SF4_HELICASE"/>
    <property type="match status" value="1"/>
</dbReference>
<dbReference type="EC" id="5.6.2.3" evidence="10"/>
<keyword evidence="6 13" id="KW-0347">Helicase</keyword>
<keyword evidence="7" id="KW-0067">ATP-binding</keyword>
<evidence type="ECO:0000313" key="14">
    <source>
        <dbReference type="EMBL" id="QJI00681.1"/>
    </source>
</evidence>
<dbReference type="GO" id="GO:0006269">
    <property type="term" value="P:DNA replication, synthesis of primer"/>
    <property type="evidence" value="ECO:0007669"/>
    <property type="project" value="UniProtKB-KW"/>
</dbReference>
<evidence type="ECO:0000256" key="4">
    <source>
        <dbReference type="ARBA" id="ARBA00022741"/>
    </source>
</evidence>
<dbReference type="Pfam" id="PF00772">
    <property type="entry name" value="DnaB"/>
    <property type="match status" value="1"/>
</dbReference>
<evidence type="ECO:0000256" key="6">
    <source>
        <dbReference type="ARBA" id="ARBA00022806"/>
    </source>
</evidence>
<dbReference type="GO" id="GO:0043139">
    <property type="term" value="F:5'-3' DNA helicase activity"/>
    <property type="evidence" value="ECO:0007669"/>
    <property type="project" value="UniProtKB-EC"/>
</dbReference>
<dbReference type="Gene3D" id="3.40.50.300">
    <property type="entry name" value="P-loop containing nucleotide triphosphate hydrolases"/>
    <property type="match status" value="1"/>
</dbReference>
<evidence type="ECO:0000259" key="12">
    <source>
        <dbReference type="PROSITE" id="PS51199"/>
    </source>
</evidence>
<organism evidence="13">
    <name type="scientific">viral metagenome</name>
    <dbReference type="NCBI Taxonomy" id="1070528"/>
    <lineage>
        <taxon>unclassified sequences</taxon>
        <taxon>metagenomes</taxon>
        <taxon>organismal metagenomes</taxon>
    </lineage>
</organism>
<accession>A0A6M3JWC0</accession>
<keyword evidence="3" id="KW-0235">DNA replication</keyword>
<dbReference type="Gene3D" id="1.10.860.10">
    <property type="entry name" value="DNAb Helicase, Chain A"/>
    <property type="match status" value="1"/>
</dbReference>
<dbReference type="EMBL" id="MT144868">
    <property type="protein sequence ID" value="QJI00681.1"/>
    <property type="molecule type" value="Genomic_DNA"/>
</dbReference>
<dbReference type="PANTHER" id="PTHR30153:SF2">
    <property type="entry name" value="REPLICATIVE DNA HELICASE"/>
    <property type="match status" value="1"/>
</dbReference>
<keyword evidence="9" id="KW-0413">Isomerase</keyword>
<dbReference type="SUPFAM" id="SSF48024">
    <property type="entry name" value="N-terminal domain of DnaB helicase"/>
    <property type="match status" value="1"/>
</dbReference>
<feature type="domain" description="SF4 helicase" evidence="12">
    <location>
        <begin position="173"/>
        <end position="433"/>
    </location>
</feature>
<dbReference type="InterPro" id="IPR007693">
    <property type="entry name" value="DNA_helicase_DnaB-like_N"/>
</dbReference>
<evidence type="ECO:0000256" key="11">
    <source>
        <dbReference type="ARBA" id="ARBA00048954"/>
    </source>
</evidence>
<name>A0A6M3JWC0_9ZZZZ</name>
<dbReference type="Pfam" id="PF03796">
    <property type="entry name" value="DnaB_C"/>
    <property type="match status" value="1"/>
</dbReference>
<keyword evidence="2" id="KW-0639">Primosome</keyword>
<comment type="similarity">
    <text evidence="1">Belongs to the helicase family. DnaB subfamily.</text>
</comment>
<sequence length="434" mass="47831">MSEHIPPYSVEAEEAVLGSILVDADQANVVGSILEASYFYREKNLWVYEAMLSLVGKGGDIDQLTVANELSRTGKLEAIGGAAYLSHLIAETPSSVFARAYADIVRDNALRRKLMIEAERMKALAVSSETSAQAIMAAVSSLVDLGRSVVKESIWAPKDLAEWGMDYYHNLAKQESYAGLPTGFSKLDSRARMQPGESIIICGDTSLGKTTLLAQIARQVGKTYKVLFCSGEMTKVQVANREVAHHTQQSIKFITRGRYRVELENRIYSDGIGGLAQSGIYYLFGPLSPQKILFAARQMLVQYGLDLVMIDYLQILKDDRKGNSPYERAGNISRDIKNIATDLELPVVTASQLTRVDGYGSDRPSLSRLRDSGTIGEDADWVLGLYRERNEAGQLLTSAELHLLKLRQGGEIGPIFLTWDGPTQTYSQTVKDSE</sequence>
<dbReference type="SUPFAM" id="SSF52540">
    <property type="entry name" value="P-loop containing nucleoside triphosphate hydrolases"/>
    <property type="match status" value="1"/>
</dbReference>
<dbReference type="GO" id="GO:0005524">
    <property type="term" value="F:ATP binding"/>
    <property type="evidence" value="ECO:0007669"/>
    <property type="project" value="UniProtKB-KW"/>
</dbReference>
<dbReference type="GO" id="GO:0003677">
    <property type="term" value="F:DNA binding"/>
    <property type="evidence" value="ECO:0007669"/>
    <property type="project" value="UniProtKB-KW"/>
</dbReference>
<keyword evidence="4" id="KW-0547">Nucleotide-binding</keyword>
<evidence type="ECO:0000256" key="1">
    <source>
        <dbReference type="ARBA" id="ARBA00008428"/>
    </source>
</evidence>
<dbReference type="AlphaFoldDB" id="A0A6M3JWC0"/>
<evidence type="ECO:0000256" key="10">
    <source>
        <dbReference type="ARBA" id="ARBA00044969"/>
    </source>
</evidence>
<keyword evidence="8" id="KW-0238">DNA-binding</keyword>
<dbReference type="GO" id="GO:0016787">
    <property type="term" value="F:hydrolase activity"/>
    <property type="evidence" value="ECO:0007669"/>
    <property type="project" value="UniProtKB-KW"/>
</dbReference>
<dbReference type="InterPro" id="IPR003593">
    <property type="entry name" value="AAA+_ATPase"/>
</dbReference>
<comment type="catalytic activity">
    <reaction evidence="11">
        <text>ATP + H2O = ADP + phosphate + H(+)</text>
        <dbReference type="Rhea" id="RHEA:13065"/>
        <dbReference type="ChEBI" id="CHEBI:15377"/>
        <dbReference type="ChEBI" id="CHEBI:15378"/>
        <dbReference type="ChEBI" id="CHEBI:30616"/>
        <dbReference type="ChEBI" id="CHEBI:43474"/>
        <dbReference type="ChEBI" id="CHEBI:456216"/>
        <dbReference type="EC" id="5.6.2.3"/>
    </reaction>
</comment>
<evidence type="ECO:0000256" key="8">
    <source>
        <dbReference type="ARBA" id="ARBA00023125"/>
    </source>
</evidence>
<reference evidence="13" key="1">
    <citation type="submission" date="2020-03" db="EMBL/GenBank/DDBJ databases">
        <title>The deep terrestrial virosphere.</title>
        <authorList>
            <person name="Holmfeldt K."/>
            <person name="Nilsson E."/>
            <person name="Simone D."/>
            <person name="Lopez-Fernandez M."/>
            <person name="Wu X."/>
            <person name="de Brujin I."/>
            <person name="Lundin D."/>
            <person name="Andersson A."/>
            <person name="Bertilsson S."/>
            <person name="Dopson M."/>
        </authorList>
    </citation>
    <scope>NUCLEOTIDE SEQUENCE</scope>
    <source>
        <strain evidence="13">MM415A02063</strain>
        <strain evidence="14">TM448B02051</strain>
    </source>
</reference>
<evidence type="ECO:0000256" key="5">
    <source>
        <dbReference type="ARBA" id="ARBA00022801"/>
    </source>
</evidence>
<dbReference type="GO" id="GO:0005829">
    <property type="term" value="C:cytosol"/>
    <property type="evidence" value="ECO:0007669"/>
    <property type="project" value="TreeGrafter"/>
</dbReference>
<keyword evidence="5" id="KW-0378">Hydrolase</keyword>
<evidence type="ECO:0000256" key="9">
    <source>
        <dbReference type="ARBA" id="ARBA00023235"/>
    </source>
</evidence>
<dbReference type="EMBL" id="MT142088">
    <property type="protein sequence ID" value="QJA74303.1"/>
    <property type="molecule type" value="Genomic_DNA"/>
</dbReference>
<proteinExistence type="inferred from homology"/>
<evidence type="ECO:0000256" key="2">
    <source>
        <dbReference type="ARBA" id="ARBA00022515"/>
    </source>
</evidence>
<protein>
    <recommendedName>
        <fullName evidence="10">DNA 5'-3' helicase</fullName>
        <ecNumber evidence="10">5.6.2.3</ecNumber>
    </recommendedName>
</protein>
<dbReference type="GO" id="GO:1990077">
    <property type="term" value="C:primosome complex"/>
    <property type="evidence" value="ECO:0007669"/>
    <property type="project" value="UniProtKB-KW"/>
</dbReference>